<organism evidence="2 3">
    <name type="scientific">Teretinema zuelzerae</name>
    <dbReference type="NCBI Taxonomy" id="156"/>
    <lineage>
        <taxon>Bacteria</taxon>
        <taxon>Pseudomonadati</taxon>
        <taxon>Spirochaetota</taxon>
        <taxon>Spirochaetia</taxon>
        <taxon>Spirochaetales</taxon>
        <taxon>Treponemataceae</taxon>
        <taxon>Teretinema</taxon>
    </lineage>
</organism>
<gene>
    <name evidence="2" type="ORF">K7J14_03475</name>
</gene>
<accession>A0AAE3JI25</accession>
<dbReference type="InterPro" id="IPR036388">
    <property type="entry name" value="WH-like_DNA-bd_sf"/>
</dbReference>
<dbReference type="InterPro" id="IPR036390">
    <property type="entry name" value="WH_DNA-bd_sf"/>
</dbReference>
<dbReference type="SUPFAM" id="SSF46785">
    <property type="entry name" value="Winged helix' DNA-binding domain"/>
    <property type="match status" value="1"/>
</dbReference>
<name>A0AAE3JI25_9SPIR</name>
<dbReference type="GO" id="GO:0003700">
    <property type="term" value="F:DNA-binding transcription factor activity"/>
    <property type="evidence" value="ECO:0007669"/>
    <property type="project" value="TreeGrafter"/>
</dbReference>
<dbReference type="Gene3D" id="1.10.10.10">
    <property type="entry name" value="Winged helix-like DNA-binding domain superfamily/Winged helix DNA-binding domain"/>
    <property type="match status" value="1"/>
</dbReference>
<dbReference type="NCBIfam" id="TIGR00738">
    <property type="entry name" value="rrf2_super"/>
    <property type="match status" value="1"/>
</dbReference>
<keyword evidence="3" id="KW-1185">Reference proteome</keyword>
<sequence length="143" mass="15432">MRISTRGRYSLEALLFLALLPEGRSASTREISAQTGISDGYLEQLFIPLKKAGIIRGIRGPTGGYLPGRDPELITVGDILRSVEGSLAPVACIASGSCPSESECLSRHTWDRLYREISSCIDGITLADLAAAHQNQEKPEFAL</sequence>
<evidence type="ECO:0000313" key="3">
    <source>
        <dbReference type="Proteomes" id="UP001198163"/>
    </source>
</evidence>
<dbReference type="EMBL" id="JAINWA010000001">
    <property type="protein sequence ID" value="MCD1653758.1"/>
    <property type="molecule type" value="Genomic_DNA"/>
</dbReference>
<dbReference type="Proteomes" id="UP001198163">
    <property type="component" value="Unassembled WGS sequence"/>
</dbReference>
<dbReference type="GO" id="GO:0003677">
    <property type="term" value="F:DNA binding"/>
    <property type="evidence" value="ECO:0007669"/>
    <property type="project" value="UniProtKB-KW"/>
</dbReference>
<protein>
    <submittedName>
        <fullName evidence="2">Rrf2 family transcriptional regulator</fullName>
    </submittedName>
</protein>
<evidence type="ECO:0000256" key="1">
    <source>
        <dbReference type="ARBA" id="ARBA00023125"/>
    </source>
</evidence>
<dbReference type="GO" id="GO:0005829">
    <property type="term" value="C:cytosol"/>
    <property type="evidence" value="ECO:0007669"/>
    <property type="project" value="TreeGrafter"/>
</dbReference>
<dbReference type="PROSITE" id="PS51197">
    <property type="entry name" value="HTH_RRF2_2"/>
    <property type="match status" value="1"/>
</dbReference>
<dbReference type="RefSeq" id="WP_230753156.1">
    <property type="nucleotide sequence ID" value="NZ_JAINWA010000001.1"/>
</dbReference>
<proteinExistence type="predicted"/>
<dbReference type="AlphaFoldDB" id="A0AAE3JI25"/>
<keyword evidence="1" id="KW-0238">DNA-binding</keyword>
<dbReference type="InterPro" id="IPR000944">
    <property type="entry name" value="Tscrpt_reg_Rrf2"/>
</dbReference>
<dbReference type="PANTHER" id="PTHR33221:SF5">
    <property type="entry name" value="HTH-TYPE TRANSCRIPTIONAL REGULATOR ISCR"/>
    <property type="match status" value="1"/>
</dbReference>
<comment type="caution">
    <text evidence="2">The sequence shown here is derived from an EMBL/GenBank/DDBJ whole genome shotgun (WGS) entry which is preliminary data.</text>
</comment>
<dbReference type="PANTHER" id="PTHR33221">
    <property type="entry name" value="WINGED HELIX-TURN-HELIX TRANSCRIPTIONAL REGULATOR, RRF2 FAMILY"/>
    <property type="match status" value="1"/>
</dbReference>
<evidence type="ECO:0000313" key="2">
    <source>
        <dbReference type="EMBL" id="MCD1653758.1"/>
    </source>
</evidence>
<reference evidence="2" key="1">
    <citation type="submission" date="2021-08" db="EMBL/GenBank/DDBJ databases">
        <title>Comparative analyses of Brucepasteria parasyntrophica and Teretinema zuelzerae.</title>
        <authorList>
            <person name="Song Y."/>
            <person name="Brune A."/>
        </authorList>
    </citation>
    <scope>NUCLEOTIDE SEQUENCE</scope>
    <source>
        <strain evidence="2">DSM 1903</strain>
    </source>
</reference>
<dbReference type="Pfam" id="PF02082">
    <property type="entry name" value="Rrf2"/>
    <property type="match status" value="1"/>
</dbReference>